<dbReference type="Pfam" id="PF03062">
    <property type="entry name" value="MBOAT"/>
    <property type="match status" value="1"/>
</dbReference>
<feature type="transmembrane region" description="Helical" evidence="7">
    <location>
        <begin position="404"/>
        <end position="424"/>
    </location>
</feature>
<keyword evidence="4 7" id="KW-1133">Transmembrane helix</keyword>
<accession>A0ABP0UDA3</accession>
<evidence type="ECO:0000313" key="8">
    <source>
        <dbReference type="EMBL" id="CAK9219361.1"/>
    </source>
</evidence>
<evidence type="ECO:0000313" key="9">
    <source>
        <dbReference type="Proteomes" id="UP001497512"/>
    </source>
</evidence>
<keyword evidence="5 7" id="KW-0472">Membrane</keyword>
<evidence type="ECO:0000256" key="4">
    <source>
        <dbReference type="ARBA" id="ARBA00022989"/>
    </source>
</evidence>
<evidence type="ECO:0000256" key="6">
    <source>
        <dbReference type="ARBA" id="ARBA00023315"/>
    </source>
</evidence>
<feature type="transmembrane region" description="Helical" evidence="7">
    <location>
        <begin position="364"/>
        <end position="384"/>
    </location>
</feature>
<feature type="transmembrane region" description="Helical" evidence="7">
    <location>
        <begin position="209"/>
        <end position="228"/>
    </location>
</feature>
<proteinExistence type="predicted"/>
<sequence length="469" mass="52213">MAGLEDVAGVLGVSVPVVRFLLCFLASIPCSWLARFTPAGALRNLYAAGSGALLSYYAFGAAANFLFFFPILVSYGSMLVYRRRCGVITFFIAFAFLIACHILMMSGDAWKNGGIDSTGALMVLTLKVISAAVCYQDGRPEKQDDLRESQKKNQIRDLPSPITFLGYCLNCGTHLAGPVYEIKDYIDWAENKGLWGPRADQPPPLPYKAAGLAMIQALICMIIYLYLLPRVPLSKFSSPEYQKWGLVDRLGFMYISGFTARWKYYFIWSISQVAMIISGLGFSGWCTTASSSEPTPDWTRAKNVDIVKVELAKSGVELPMYWNISVSTWLRHYVYERLVPKGSKAGFAQLLSTQVISAVWHGLYFGYFLYFIHSALMIAGSRVLYRWQSAIPPSFVWARRLGHLINGLFTALVNNYACIGFLLLSRRDTLDAYSSVYYLGTVVPAAIILFGSLVKPPRAPSKSKPKKEN</sequence>
<dbReference type="PANTHER" id="PTHR13906">
    <property type="entry name" value="PORCUPINE"/>
    <property type="match status" value="1"/>
</dbReference>
<evidence type="ECO:0000256" key="2">
    <source>
        <dbReference type="ARBA" id="ARBA00022679"/>
    </source>
</evidence>
<organism evidence="8 9">
    <name type="scientific">Sphagnum troendelagicum</name>
    <dbReference type="NCBI Taxonomy" id="128251"/>
    <lineage>
        <taxon>Eukaryota</taxon>
        <taxon>Viridiplantae</taxon>
        <taxon>Streptophyta</taxon>
        <taxon>Embryophyta</taxon>
        <taxon>Bryophyta</taxon>
        <taxon>Sphagnophytina</taxon>
        <taxon>Sphagnopsida</taxon>
        <taxon>Sphagnales</taxon>
        <taxon>Sphagnaceae</taxon>
        <taxon>Sphagnum</taxon>
    </lineage>
</organism>
<dbReference type="EMBL" id="OZ019895">
    <property type="protein sequence ID" value="CAK9219361.1"/>
    <property type="molecule type" value="Genomic_DNA"/>
</dbReference>
<keyword evidence="3 7" id="KW-0812">Transmembrane</keyword>
<feature type="transmembrane region" description="Helical" evidence="7">
    <location>
        <begin position="264"/>
        <end position="285"/>
    </location>
</feature>
<evidence type="ECO:0000256" key="7">
    <source>
        <dbReference type="SAM" id="Phobius"/>
    </source>
</evidence>
<gene>
    <name evidence="8" type="ORF">CSSPTR1EN2_LOCUS14446</name>
</gene>
<name>A0ABP0UDA3_9BRYO</name>
<dbReference type="Proteomes" id="UP001497512">
    <property type="component" value="Chromosome 3"/>
</dbReference>
<feature type="transmembrane region" description="Helical" evidence="7">
    <location>
        <begin position="85"/>
        <end position="104"/>
    </location>
</feature>
<comment type="subcellular location">
    <subcellularLocation>
        <location evidence="1">Membrane</location>
        <topology evidence="1">Multi-pass membrane protein</topology>
    </subcellularLocation>
</comment>
<keyword evidence="6" id="KW-0012">Acyltransferase</keyword>
<dbReference type="InterPro" id="IPR004299">
    <property type="entry name" value="MBOAT_fam"/>
</dbReference>
<reference evidence="8" key="1">
    <citation type="submission" date="2024-02" db="EMBL/GenBank/DDBJ databases">
        <authorList>
            <consortium name="ELIXIR-Norway"/>
            <consortium name="Elixir Norway"/>
        </authorList>
    </citation>
    <scope>NUCLEOTIDE SEQUENCE</scope>
</reference>
<keyword evidence="2" id="KW-0808">Transferase</keyword>
<evidence type="ECO:0000256" key="3">
    <source>
        <dbReference type="ARBA" id="ARBA00022692"/>
    </source>
</evidence>
<evidence type="ECO:0000256" key="5">
    <source>
        <dbReference type="ARBA" id="ARBA00023136"/>
    </source>
</evidence>
<feature type="transmembrane region" description="Helical" evidence="7">
    <location>
        <begin position="436"/>
        <end position="454"/>
    </location>
</feature>
<dbReference type="InterPro" id="IPR049941">
    <property type="entry name" value="LPLAT_7/PORCN-like"/>
</dbReference>
<feature type="transmembrane region" description="Helical" evidence="7">
    <location>
        <begin position="7"/>
        <end position="34"/>
    </location>
</feature>
<protein>
    <submittedName>
        <fullName evidence="8">Uncharacterized protein</fullName>
    </submittedName>
</protein>
<keyword evidence="9" id="KW-1185">Reference proteome</keyword>
<evidence type="ECO:0000256" key="1">
    <source>
        <dbReference type="ARBA" id="ARBA00004141"/>
    </source>
</evidence>
<dbReference type="PANTHER" id="PTHR13906:SF4">
    <property type="entry name" value="LYSOPHOSPHOLIPID ACYLTRANSFERASE 6"/>
    <property type="match status" value="1"/>
</dbReference>
<feature type="transmembrane region" description="Helical" evidence="7">
    <location>
        <begin position="54"/>
        <end position="73"/>
    </location>
</feature>